<proteinExistence type="predicted"/>
<dbReference type="Proteomes" id="UP000039865">
    <property type="component" value="Unassembled WGS sequence"/>
</dbReference>
<accession>A0A077ZWL4</accession>
<gene>
    <name evidence="1" type="primary">Contig140.g170</name>
    <name evidence="1" type="ORF">STYLEM_1828</name>
</gene>
<dbReference type="InParanoid" id="A0A077ZWL4"/>
<protein>
    <submittedName>
        <fullName evidence="1">Uncharacterized protein</fullName>
    </submittedName>
</protein>
<dbReference type="AlphaFoldDB" id="A0A077ZWL4"/>
<sequence length="674" mass="77519">MTELSYNIDIEYLFDMDDYIPIQDKKLKQQDKSSLSKIIVENTTSQQDDLNFCKKGSAYKLASDKNVNKLPLVDQKPQQSTPDITIKKQKIQSFAEKQQKSMMEIENQQRVYQSQSQIKKQQVTKDVAVKQIDFVPILLKKHSNSNLLQSPERLNRLAQGRQEVGEFQINNSAEEQLNSCSSSQINLTLAKDQSLVKLRQKLDKQQVFSQLLSKSRQHFPVIRDRGFSQSIVDIENQELMLKNSPLKSNFDSHKSIDKDKDLNQRSLSIQNQLTKRYKLGLKSLKRQINAIKDQVNTQFDDKSMIRMISFTQANDQTVTNQTFNHEDLNRLSPQKSIKNLAESINQSRISLEQEQGVLKTIIGKYCREKRPSLLETRDTKCLISKDILVSNTDSTSELNQNLIIHGGRFKERSGSFIHNNQTSFQQIIDDYQSQEIYNSQNITHSASPMKLSQSIVLSGGFNSSFDIFNQRLKPQNQNQYSTSKLTQKKSKAYNPYIQLSRQQSLSKLQLSKKSNEQLVSSSMSSCHQFYLDQEYHSQQQILPSYLHEDNATKFADKSVGTFDHRSLNLSSPDISMNQIKLPKMSNLYKYHEQRSMFPDKLSNLYEGTGSSIANSNQQTFFDDQNLSAQLQKTNKKQHQGVLEAQPNFIRVSILKANRKLSKGLQNNFNTLVET</sequence>
<reference evidence="1 2" key="1">
    <citation type="submission" date="2014-06" db="EMBL/GenBank/DDBJ databases">
        <authorList>
            <person name="Swart Estienne"/>
        </authorList>
    </citation>
    <scope>NUCLEOTIDE SEQUENCE [LARGE SCALE GENOMIC DNA]</scope>
    <source>
        <strain evidence="1 2">130c</strain>
    </source>
</reference>
<evidence type="ECO:0000313" key="1">
    <source>
        <dbReference type="EMBL" id="CDW72861.1"/>
    </source>
</evidence>
<dbReference type="EMBL" id="CCKQ01001744">
    <property type="protein sequence ID" value="CDW72861.1"/>
    <property type="molecule type" value="Genomic_DNA"/>
</dbReference>
<keyword evidence="2" id="KW-1185">Reference proteome</keyword>
<name>A0A077ZWL4_STYLE</name>
<evidence type="ECO:0000313" key="2">
    <source>
        <dbReference type="Proteomes" id="UP000039865"/>
    </source>
</evidence>
<organism evidence="1 2">
    <name type="scientific">Stylonychia lemnae</name>
    <name type="common">Ciliate</name>
    <dbReference type="NCBI Taxonomy" id="5949"/>
    <lineage>
        <taxon>Eukaryota</taxon>
        <taxon>Sar</taxon>
        <taxon>Alveolata</taxon>
        <taxon>Ciliophora</taxon>
        <taxon>Intramacronucleata</taxon>
        <taxon>Spirotrichea</taxon>
        <taxon>Stichotrichia</taxon>
        <taxon>Sporadotrichida</taxon>
        <taxon>Oxytrichidae</taxon>
        <taxon>Stylonychinae</taxon>
        <taxon>Stylonychia</taxon>
    </lineage>
</organism>